<dbReference type="SUPFAM" id="SSF49899">
    <property type="entry name" value="Concanavalin A-like lectins/glucanases"/>
    <property type="match status" value="1"/>
</dbReference>
<feature type="signal peptide" evidence="2">
    <location>
        <begin position="1"/>
        <end position="23"/>
    </location>
</feature>
<proteinExistence type="inferred from homology"/>
<evidence type="ECO:0000259" key="3">
    <source>
        <dbReference type="PROSITE" id="PS51762"/>
    </source>
</evidence>
<keyword evidence="4" id="KW-0378">Hydrolase</keyword>
<dbReference type="PROSITE" id="PS51762">
    <property type="entry name" value="GH16_2"/>
    <property type="match status" value="1"/>
</dbReference>
<dbReference type="InterPro" id="IPR000757">
    <property type="entry name" value="Beta-glucanase-like"/>
</dbReference>
<dbReference type="Gene3D" id="2.60.120.200">
    <property type="match status" value="1"/>
</dbReference>
<reference evidence="4" key="1">
    <citation type="submission" date="2023-06" db="EMBL/GenBank/DDBJ databases">
        <title>Robiginitalea aurantiacus sp. nov. and Algoriphagus sediminis sp. nov., isolated from coastal sediment.</title>
        <authorList>
            <person name="Zhou Z.Y."/>
            <person name="An J."/>
            <person name="Jia Y.W."/>
            <person name="Du Z.J."/>
        </authorList>
    </citation>
    <scope>NUCLEOTIDE SEQUENCE</scope>
    <source>
        <strain evidence="4">C2-7</strain>
    </source>
</reference>
<dbReference type="EMBL" id="JAUEPH010000001">
    <property type="protein sequence ID" value="MDN3202634.1"/>
    <property type="molecule type" value="Genomic_DNA"/>
</dbReference>
<evidence type="ECO:0000313" key="4">
    <source>
        <dbReference type="EMBL" id="MDN3202634.1"/>
    </source>
</evidence>
<dbReference type="RefSeq" id="WP_289998180.1">
    <property type="nucleotide sequence ID" value="NZ_JAUEPH010000001.1"/>
</dbReference>
<feature type="chain" id="PRO_5046351855" evidence="2">
    <location>
        <begin position="24"/>
        <end position="371"/>
    </location>
</feature>
<name>A0ABT7Y8R3_9BACT</name>
<evidence type="ECO:0000313" key="5">
    <source>
        <dbReference type="Proteomes" id="UP001171916"/>
    </source>
</evidence>
<keyword evidence="2" id="KW-0732">Signal</keyword>
<dbReference type="PANTHER" id="PTHR10963">
    <property type="entry name" value="GLYCOSYL HYDROLASE-RELATED"/>
    <property type="match status" value="1"/>
</dbReference>
<gene>
    <name evidence="4" type="ORF">QVH07_00680</name>
</gene>
<sequence length="371" mass="41700">MCRRLFPAAFLILLLVSCGGSEPNDPVPTPDPSNLQIDVEFIGDGIVVLDFTADNALFFKVNWGESGSIPNRVDGNSANLQYKEKGQYSIVVQAHSAEDNFVVAIERIIMNNERMGLDPNTGYETPDSYPDYELVWRDEFDGTALSDDWTYEIGDGCPGLCGWGNDELQFYKEENTKVEDGFLTITAKPESAGTRTYTSSRLITKGKQFFTYGRIDIRAVMPKGQGLWPALWMLGENIDEIGWPNCGEIDIMEMVGGSTNNNDGTVHGTVHWDSNGNYANYGGSTELEYGTLSDEPHVYSIIWDEREIRWLLDDVEYHVIDITPGDLEEFHKPHFFIMNVAVGGRWPGNPDGSTIFPQEMRVDYIRVFQKP</sequence>
<dbReference type="PANTHER" id="PTHR10963:SF55">
    <property type="entry name" value="GLYCOSIDE HYDROLASE FAMILY 16 PROTEIN"/>
    <property type="match status" value="1"/>
</dbReference>
<evidence type="ECO:0000256" key="1">
    <source>
        <dbReference type="ARBA" id="ARBA00006865"/>
    </source>
</evidence>
<dbReference type="Pfam" id="PF00722">
    <property type="entry name" value="Glyco_hydro_16"/>
    <property type="match status" value="1"/>
</dbReference>
<dbReference type="InterPro" id="IPR050546">
    <property type="entry name" value="Glycosyl_Hydrlase_16"/>
</dbReference>
<evidence type="ECO:0000256" key="2">
    <source>
        <dbReference type="SAM" id="SignalP"/>
    </source>
</evidence>
<feature type="domain" description="GH16" evidence="3">
    <location>
        <begin position="138"/>
        <end position="371"/>
    </location>
</feature>
<keyword evidence="5" id="KW-1185">Reference proteome</keyword>
<comment type="similarity">
    <text evidence="1">Belongs to the glycosyl hydrolase 16 family.</text>
</comment>
<dbReference type="PROSITE" id="PS51257">
    <property type="entry name" value="PROKAR_LIPOPROTEIN"/>
    <property type="match status" value="1"/>
</dbReference>
<dbReference type="InterPro" id="IPR013320">
    <property type="entry name" value="ConA-like_dom_sf"/>
</dbReference>
<accession>A0ABT7Y8R3</accession>
<organism evidence="4 5">
    <name type="scientific">Algoriphagus sediminis</name>
    <dbReference type="NCBI Taxonomy" id="3057113"/>
    <lineage>
        <taxon>Bacteria</taxon>
        <taxon>Pseudomonadati</taxon>
        <taxon>Bacteroidota</taxon>
        <taxon>Cytophagia</taxon>
        <taxon>Cytophagales</taxon>
        <taxon>Cyclobacteriaceae</taxon>
        <taxon>Algoriphagus</taxon>
    </lineage>
</organism>
<dbReference type="CDD" id="cd08023">
    <property type="entry name" value="GH16_laminarinase_like"/>
    <property type="match status" value="1"/>
</dbReference>
<dbReference type="GO" id="GO:0016787">
    <property type="term" value="F:hydrolase activity"/>
    <property type="evidence" value="ECO:0007669"/>
    <property type="project" value="UniProtKB-KW"/>
</dbReference>
<comment type="caution">
    <text evidence="4">The sequence shown here is derived from an EMBL/GenBank/DDBJ whole genome shotgun (WGS) entry which is preliminary data.</text>
</comment>
<dbReference type="Proteomes" id="UP001171916">
    <property type="component" value="Unassembled WGS sequence"/>
</dbReference>
<protein>
    <submittedName>
        <fullName evidence="4">Glycoside hydrolase family 16 protein</fullName>
    </submittedName>
</protein>